<dbReference type="AlphaFoldDB" id="A0A8B4QBL0"/>
<reference evidence="4 6" key="2">
    <citation type="submission" date="2019-03" db="EMBL/GenBank/DDBJ databases">
        <title>Genomic Encyclopedia of Type Strains, Phase IV (KMG-IV): sequencing the most valuable type-strain genomes for metagenomic binning, comparative biology and taxonomic classification.</title>
        <authorList>
            <person name="Goeker M."/>
        </authorList>
    </citation>
    <scope>NUCLEOTIDE SEQUENCE [LARGE SCALE GENOMIC DNA]</scope>
    <source>
        <strain evidence="4 6">DSM 20580</strain>
    </source>
</reference>
<dbReference type="PANTHER" id="PTHR38435">
    <property type="match status" value="1"/>
</dbReference>
<comment type="caution">
    <text evidence="3">The sequence shown here is derived from an EMBL/GenBank/DDBJ whole genome shotgun (WGS) entry which is preliminary data.</text>
</comment>
<dbReference type="InterPro" id="IPR008589">
    <property type="entry name" value="MupG"/>
</dbReference>
<dbReference type="InterPro" id="IPR017853">
    <property type="entry name" value="GH"/>
</dbReference>
<feature type="domain" description="6-phospho-N-acetylmuramidase C-terminal" evidence="1">
    <location>
        <begin position="52"/>
        <end position="164"/>
    </location>
</feature>
<protein>
    <submittedName>
        <fullName evidence="3">Uncharacterized conserved protein</fullName>
    </submittedName>
    <submittedName>
        <fullName evidence="4">Uncharacterized protein DUF871</fullName>
    </submittedName>
</protein>
<dbReference type="EMBL" id="UGNP01000001">
    <property type="protein sequence ID" value="STX10120.1"/>
    <property type="molecule type" value="Genomic_DNA"/>
</dbReference>
<gene>
    <name evidence="4" type="ORF">DFR61_101112</name>
    <name evidence="3" type="ORF">NCTC10597_01831</name>
</gene>
<evidence type="ECO:0000313" key="5">
    <source>
        <dbReference type="Proteomes" id="UP000254330"/>
    </source>
</evidence>
<evidence type="ECO:0000313" key="4">
    <source>
        <dbReference type="EMBL" id="TDR44274.1"/>
    </source>
</evidence>
<evidence type="ECO:0000259" key="2">
    <source>
        <dbReference type="Pfam" id="PF19200"/>
    </source>
</evidence>
<dbReference type="SUPFAM" id="SSF50891">
    <property type="entry name" value="Cyclophilin-like"/>
    <property type="match status" value="1"/>
</dbReference>
<name>A0A8B4QBL0_9BACL</name>
<dbReference type="SUPFAM" id="SSF51445">
    <property type="entry name" value="(Trans)glycosidases"/>
    <property type="match status" value="1"/>
</dbReference>
<dbReference type="Pfam" id="PF05913">
    <property type="entry name" value="MupG_C"/>
    <property type="match status" value="1"/>
</dbReference>
<dbReference type="InterPro" id="IPR043797">
    <property type="entry name" value="MupG_N"/>
</dbReference>
<accession>A0A8B4QBL0</accession>
<evidence type="ECO:0000313" key="3">
    <source>
        <dbReference type="EMBL" id="STX10120.1"/>
    </source>
</evidence>
<dbReference type="Proteomes" id="UP000254330">
    <property type="component" value="Unassembled WGS sequence"/>
</dbReference>
<dbReference type="InterPro" id="IPR043894">
    <property type="entry name" value="MupG_C"/>
</dbReference>
<organism evidence="3 5">
    <name type="scientific">Kurthia zopfii</name>
    <dbReference type="NCBI Taxonomy" id="1650"/>
    <lineage>
        <taxon>Bacteria</taxon>
        <taxon>Bacillati</taxon>
        <taxon>Bacillota</taxon>
        <taxon>Bacilli</taxon>
        <taxon>Bacillales</taxon>
        <taxon>Caryophanaceae</taxon>
        <taxon>Kurthia</taxon>
    </lineage>
</organism>
<reference evidence="3 5" key="1">
    <citation type="submission" date="2018-06" db="EMBL/GenBank/DDBJ databases">
        <authorList>
            <consortium name="Pathogen Informatics"/>
            <person name="Doyle S."/>
        </authorList>
    </citation>
    <scope>NUCLEOTIDE SEQUENCE [LARGE SCALE GENOMIC DNA]</scope>
    <source>
        <strain evidence="3 5">NCTC10597</strain>
    </source>
</reference>
<feature type="domain" description="6-phospho-N-acetylmuramidase N-terminal" evidence="2">
    <location>
        <begin position="4"/>
        <end position="44"/>
    </location>
</feature>
<evidence type="ECO:0000259" key="1">
    <source>
        <dbReference type="Pfam" id="PF05913"/>
    </source>
</evidence>
<dbReference type="InterPro" id="IPR013785">
    <property type="entry name" value="Aldolase_TIM"/>
</dbReference>
<proteinExistence type="predicted"/>
<dbReference type="EMBL" id="SNZG01000001">
    <property type="protein sequence ID" value="TDR44274.1"/>
    <property type="molecule type" value="Genomic_DNA"/>
</dbReference>
<dbReference type="PANTHER" id="PTHR38435:SF1">
    <property type="entry name" value="DUF871 DOMAIN-CONTAINING PROTEIN"/>
    <property type="match status" value="1"/>
</dbReference>
<evidence type="ECO:0000313" key="6">
    <source>
        <dbReference type="Proteomes" id="UP000294641"/>
    </source>
</evidence>
<dbReference type="Gene3D" id="2.40.100.10">
    <property type="entry name" value="Cyclophilin-like"/>
    <property type="match status" value="1"/>
</dbReference>
<dbReference type="Pfam" id="PF19200">
    <property type="entry name" value="MupG_N"/>
    <property type="match status" value="1"/>
</dbReference>
<dbReference type="Gene3D" id="3.20.20.70">
    <property type="entry name" value="Aldolase class I"/>
    <property type="match status" value="1"/>
</dbReference>
<dbReference type="Proteomes" id="UP000294641">
    <property type="component" value="Unassembled WGS sequence"/>
</dbReference>
<sequence length="167" mass="19286">MFKLEEHRHLPITVQAKDLWHSQLIDDLIIGNMYASEEELEALGRLNRSTLSLKVELSDGISQLEQKIILEEKHFNRGDVSAYVIRSTQPRVKYKDESVPPLAPQTLMPGDLTIDNDLDIRYKGELNIVLKEMPNEGKTNVVGKVVESERFLIHQIRPWETFSFTMK</sequence>
<keyword evidence="6" id="KW-1185">Reference proteome</keyword>
<dbReference type="RefSeq" id="WP_240605491.1">
    <property type="nucleotide sequence ID" value="NZ_BJUE01000001.1"/>
</dbReference>
<dbReference type="InterPro" id="IPR029000">
    <property type="entry name" value="Cyclophilin-like_dom_sf"/>
</dbReference>